<evidence type="ECO:0000313" key="2">
    <source>
        <dbReference type="EMBL" id="VAW40559.1"/>
    </source>
</evidence>
<feature type="compositionally biased region" description="Basic residues" evidence="1">
    <location>
        <begin position="89"/>
        <end position="100"/>
    </location>
</feature>
<name>A0A3B0VUM8_9ZZZZ</name>
<proteinExistence type="predicted"/>
<feature type="region of interest" description="Disordered" evidence="1">
    <location>
        <begin position="1"/>
        <end position="104"/>
    </location>
</feature>
<feature type="non-terminal residue" evidence="2">
    <location>
        <position position="206"/>
    </location>
</feature>
<protein>
    <submittedName>
        <fullName evidence="2">Uncharacterized protein</fullName>
    </submittedName>
</protein>
<accession>A0A3B0VUM8</accession>
<evidence type="ECO:0000256" key="1">
    <source>
        <dbReference type="SAM" id="MobiDB-lite"/>
    </source>
</evidence>
<reference evidence="2" key="1">
    <citation type="submission" date="2018-06" db="EMBL/GenBank/DDBJ databases">
        <authorList>
            <person name="Zhirakovskaya E."/>
        </authorList>
    </citation>
    <scope>NUCLEOTIDE SEQUENCE</scope>
</reference>
<gene>
    <name evidence="2" type="ORF">MNBD_CHLOROFLEXI01-2383</name>
</gene>
<organism evidence="2">
    <name type="scientific">hydrothermal vent metagenome</name>
    <dbReference type="NCBI Taxonomy" id="652676"/>
    <lineage>
        <taxon>unclassified sequences</taxon>
        <taxon>metagenomes</taxon>
        <taxon>ecological metagenomes</taxon>
    </lineage>
</organism>
<dbReference type="AlphaFoldDB" id="A0A3B0VUM8"/>
<sequence>MNMSAESDEKPEEIIVEAAEPVLATPEIAKKTDQANSEEVSISEEASPEANVSEETVLESAPEAAVKSGEEPSASVTGTETEEEEPAKPQKRRRAVKRPSGKQPTLKQVTARFAGCGRCSYFWVGYRVIHGVAELETAVAYSQSGWLDLEWDAKMPELIYKTYGSRMDISHFHYEGVCQECRRRFVYKTAVNEDGVDELRIEISPA</sequence>
<dbReference type="EMBL" id="UOEU01000803">
    <property type="protein sequence ID" value="VAW40559.1"/>
    <property type="molecule type" value="Genomic_DNA"/>
</dbReference>